<feature type="domain" description="HTH merR-type" evidence="2">
    <location>
        <begin position="13"/>
        <end position="77"/>
    </location>
</feature>
<dbReference type="InterPro" id="IPR000551">
    <property type="entry name" value="MerR-type_HTH_dom"/>
</dbReference>
<dbReference type="Pfam" id="PF13411">
    <property type="entry name" value="MerR_1"/>
    <property type="match status" value="1"/>
</dbReference>
<evidence type="ECO:0000313" key="4">
    <source>
        <dbReference type="Proteomes" id="UP000182680"/>
    </source>
</evidence>
<dbReference type="AlphaFoldDB" id="A0AA94HTZ6"/>
<evidence type="ECO:0000313" key="3">
    <source>
        <dbReference type="EMBL" id="SFW53449.1"/>
    </source>
</evidence>
<dbReference type="InterPro" id="IPR009061">
    <property type="entry name" value="DNA-bd_dom_put_sf"/>
</dbReference>
<evidence type="ECO:0000256" key="1">
    <source>
        <dbReference type="SAM" id="MobiDB-lite"/>
    </source>
</evidence>
<accession>A0AA94HTZ6</accession>
<comment type="caution">
    <text evidence="3">The sequence shown here is derived from an EMBL/GenBank/DDBJ whole genome shotgun (WGS) entry which is preliminary data.</text>
</comment>
<proteinExistence type="predicted"/>
<protein>
    <submittedName>
        <fullName evidence="3">MerR HTH family regulatory protein</fullName>
    </submittedName>
</protein>
<dbReference type="RefSeq" id="WP_072311950.1">
    <property type="nucleotide sequence ID" value="NZ_FPIW01000029.1"/>
</dbReference>
<name>A0AA94HTZ6_DESDE</name>
<dbReference type="EMBL" id="FPIW01000029">
    <property type="protein sequence ID" value="SFW53449.1"/>
    <property type="molecule type" value="Genomic_DNA"/>
</dbReference>
<gene>
    <name evidence="3" type="ORF">SAMN02910291_01730</name>
</gene>
<dbReference type="Proteomes" id="UP000182680">
    <property type="component" value="Unassembled WGS sequence"/>
</dbReference>
<organism evidence="3 4">
    <name type="scientific">Desulfovibrio desulfuricans</name>
    <dbReference type="NCBI Taxonomy" id="876"/>
    <lineage>
        <taxon>Bacteria</taxon>
        <taxon>Pseudomonadati</taxon>
        <taxon>Thermodesulfobacteriota</taxon>
        <taxon>Desulfovibrionia</taxon>
        <taxon>Desulfovibrionales</taxon>
        <taxon>Desulfovibrionaceae</taxon>
        <taxon>Desulfovibrio</taxon>
    </lineage>
</organism>
<dbReference type="SUPFAM" id="SSF46955">
    <property type="entry name" value="Putative DNA-binding domain"/>
    <property type="match status" value="1"/>
</dbReference>
<reference evidence="4" key="1">
    <citation type="submission" date="2016-11" db="EMBL/GenBank/DDBJ databases">
        <authorList>
            <person name="Jaros S."/>
            <person name="Januszkiewicz K."/>
            <person name="Wedrychowicz H."/>
        </authorList>
    </citation>
    <scope>NUCLEOTIDE SEQUENCE [LARGE SCALE GENOMIC DNA]</scope>
    <source>
        <strain evidence="4">DSM 7057</strain>
    </source>
</reference>
<dbReference type="GO" id="GO:0003677">
    <property type="term" value="F:DNA binding"/>
    <property type="evidence" value="ECO:0007669"/>
    <property type="project" value="InterPro"/>
</dbReference>
<dbReference type="GO" id="GO:0006355">
    <property type="term" value="P:regulation of DNA-templated transcription"/>
    <property type="evidence" value="ECO:0007669"/>
    <property type="project" value="InterPro"/>
</dbReference>
<evidence type="ECO:0000259" key="2">
    <source>
        <dbReference type="Pfam" id="PF13411"/>
    </source>
</evidence>
<feature type="region of interest" description="Disordered" evidence="1">
    <location>
        <begin position="189"/>
        <end position="215"/>
    </location>
</feature>
<dbReference type="Gene3D" id="1.10.1660.10">
    <property type="match status" value="1"/>
</dbReference>
<sequence>MARKTAISESLLSIADISRHFSLPESTTRYYCKRFAAFIPSVGEGRRRRYRPETLEVIAAILEQMQKSRTAAAVEDALLARFPRNAVALAGNAPLQAVQPPAQDFFPSAALQLMERQTTALEGIAQLLHAVVERLPAQAGQTAPGASGQNADLRQELDTLRLLLHSSEKTQQADLEQLRQWMGRIIRSKGAAENPADATEPSLKQGKAASGSGQS</sequence>